<reference evidence="11" key="1">
    <citation type="submission" date="2016-10" db="EMBL/GenBank/DDBJ databases">
        <authorList>
            <person name="Varghese N."/>
            <person name="Submissions S."/>
        </authorList>
    </citation>
    <scope>NUCLEOTIDE SEQUENCE [LARGE SCALE GENOMIC DNA]</scope>
    <source>
        <strain evidence="11">DSM 2179</strain>
    </source>
</reference>
<dbReference type="InterPro" id="IPR007838">
    <property type="entry name" value="Cell_div_ZapA-like"/>
</dbReference>
<evidence type="ECO:0000256" key="6">
    <source>
        <dbReference type="ARBA" id="ARBA00023306"/>
    </source>
</evidence>
<dbReference type="GO" id="GO:0043093">
    <property type="term" value="P:FtsZ-dependent cytokinesis"/>
    <property type="evidence" value="ECO:0007669"/>
    <property type="project" value="TreeGrafter"/>
</dbReference>
<name>A0A1H6XPD9_9FIRM</name>
<dbReference type="Gene3D" id="6.10.250.790">
    <property type="match status" value="1"/>
</dbReference>
<dbReference type="Proteomes" id="UP000199662">
    <property type="component" value="Unassembled WGS sequence"/>
</dbReference>
<evidence type="ECO:0000256" key="9">
    <source>
        <dbReference type="ARBA" id="ARBA00033158"/>
    </source>
</evidence>
<dbReference type="GO" id="GO:0032153">
    <property type="term" value="C:cell division site"/>
    <property type="evidence" value="ECO:0007669"/>
    <property type="project" value="TreeGrafter"/>
</dbReference>
<evidence type="ECO:0000256" key="2">
    <source>
        <dbReference type="ARBA" id="ARBA00015195"/>
    </source>
</evidence>
<sequence length="99" mass="11311">MLAVEKYSIKMYNILGEVMDKNKVTVEIFGETYALKGDMDPERVKRLARIVDEQMKIVANGNHRLPAARVAVLAAMNFCDDYLKLETDYQDLLGILKDE</sequence>
<dbReference type="PANTHER" id="PTHR34981:SF1">
    <property type="entry name" value="CELL DIVISION PROTEIN ZAPA"/>
    <property type="match status" value="1"/>
</dbReference>
<evidence type="ECO:0000313" key="10">
    <source>
        <dbReference type="EMBL" id="SEJ30948.1"/>
    </source>
</evidence>
<comment type="subcellular location">
    <subcellularLocation>
        <location evidence="1">Cytoplasm</location>
    </subcellularLocation>
</comment>
<evidence type="ECO:0000256" key="4">
    <source>
        <dbReference type="ARBA" id="ARBA00022618"/>
    </source>
</evidence>
<dbReference type="EMBL" id="FNZK01000005">
    <property type="protein sequence ID" value="SEJ30948.1"/>
    <property type="molecule type" value="Genomic_DNA"/>
</dbReference>
<proteinExistence type="predicted"/>
<keyword evidence="11" id="KW-1185">Reference proteome</keyword>
<gene>
    <name evidence="10" type="ORF">SAMN05660742_105237</name>
</gene>
<dbReference type="GO" id="GO:0000917">
    <property type="term" value="P:division septum assembly"/>
    <property type="evidence" value="ECO:0007669"/>
    <property type="project" value="UniProtKB-KW"/>
</dbReference>
<evidence type="ECO:0000256" key="1">
    <source>
        <dbReference type="ARBA" id="ARBA00004496"/>
    </source>
</evidence>
<accession>A0A1H6XPD9</accession>
<dbReference type="GO" id="GO:0030428">
    <property type="term" value="C:cell septum"/>
    <property type="evidence" value="ECO:0007669"/>
    <property type="project" value="TreeGrafter"/>
</dbReference>
<evidence type="ECO:0000256" key="3">
    <source>
        <dbReference type="ARBA" id="ARBA00022490"/>
    </source>
</evidence>
<keyword evidence="5" id="KW-0717">Septation</keyword>
<evidence type="ECO:0000256" key="7">
    <source>
        <dbReference type="ARBA" id="ARBA00024910"/>
    </source>
</evidence>
<protein>
    <recommendedName>
        <fullName evidence="2">Cell division protein ZapA</fullName>
    </recommendedName>
    <alternativeName>
        <fullName evidence="9">Z ring-associated protein ZapA</fullName>
    </alternativeName>
</protein>
<dbReference type="PANTHER" id="PTHR34981">
    <property type="entry name" value="CELL DIVISION PROTEIN ZAPA"/>
    <property type="match status" value="1"/>
</dbReference>
<dbReference type="AlphaFoldDB" id="A0A1H6XPD9"/>
<dbReference type="InterPro" id="IPR036192">
    <property type="entry name" value="Cell_div_ZapA-like_sf"/>
</dbReference>
<evidence type="ECO:0000256" key="5">
    <source>
        <dbReference type="ARBA" id="ARBA00023210"/>
    </source>
</evidence>
<dbReference type="InterPro" id="IPR053712">
    <property type="entry name" value="Bac_CellDiv_Activator"/>
</dbReference>
<dbReference type="SUPFAM" id="SSF102829">
    <property type="entry name" value="Cell division protein ZapA-like"/>
    <property type="match status" value="1"/>
</dbReference>
<keyword evidence="3" id="KW-0963">Cytoplasm</keyword>
<comment type="subunit">
    <text evidence="8">Homodimer. Interacts with FtsZ.</text>
</comment>
<dbReference type="STRING" id="84035.SAMN05660742_105237"/>
<keyword evidence="4 10" id="KW-0132">Cell division</keyword>
<evidence type="ECO:0000313" key="11">
    <source>
        <dbReference type="Proteomes" id="UP000199662"/>
    </source>
</evidence>
<dbReference type="Pfam" id="PF05164">
    <property type="entry name" value="ZapA"/>
    <property type="match status" value="1"/>
</dbReference>
<evidence type="ECO:0000256" key="8">
    <source>
        <dbReference type="ARBA" id="ARBA00026068"/>
    </source>
</evidence>
<organism evidence="10 11">
    <name type="scientific">Propionispira arboris</name>
    <dbReference type="NCBI Taxonomy" id="84035"/>
    <lineage>
        <taxon>Bacteria</taxon>
        <taxon>Bacillati</taxon>
        <taxon>Bacillota</taxon>
        <taxon>Negativicutes</taxon>
        <taxon>Selenomonadales</taxon>
        <taxon>Selenomonadaceae</taxon>
        <taxon>Propionispira</taxon>
    </lineage>
</organism>
<dbReference type="GO" id="GO:0005829">
    <property type="term" value="C:cytosol"/>
    <property type="evidence" value="ECO:0007669"/>
    <property type="project" value="TreeGrafter"/>
</dbReference>
<keyword evidence="6" id="KW-0131">Cell cycle</keyword>
<dbReference type="GO" id="GO:0000921">
    <property type="term" value="P:septin ring assembly"/>
    <property type="evidence" value="ECO:0007669"/>
    <property type="project" value="TreeGrafter"/>
</dbReference>
<comment type="function">
    <text evidence="7">Activator of cell division through the inhibition of FtsZ GTPase activity, therefore promoting FtsZ assembly into bundles of protofilaments necessary for the formation of the division Z ring. It is recruited early at mid-cell but it is not essential for cell division.</text>
</comment>